<reference evidence="2 3" key="1">
    <citation type="submission" date="2023-03" db="EMBL/GenBank/DDBJ databases">
        <title>Host association and intracellularity evolved multiple times independently in the Rickettsiales.</title>
        <authorList>
            <person name="Castelli M."/>
            <person name="Nardi T."/>
            <person name="Gammuto L."/>
            <person name="Bellinzona G."/>
            <person name="Sabaneyeva E."/>
            <person name="Potekhin A."/>
            <person name="Serra V."/>
            <person name="Petroni G."/>
            <person name="Sassera D."/>
        </authorList>
    </citation>
    <scope>NUCLEOTIDE SEQUENCE [LARGE SCALE GENOMIC DNA]</scope>
    <source>
        <strain evidence="2 3">Sr 2-6</strain>
    </source>
</reference>
<name>A0ABU5NCM7_9RICK</name>
<dbReference type="Proteomes" id="UP001291687">
    <property type="component" value="Unassembled WGS sequence"/>
</dbReference>
<evidence type="ECO:0000313" key="2">
    <source>
        <dbReference type="EMBL" id="MEA0970936.1"/>
    </source>
</evidence>
<sequence>MSKKKSFWDWLFGTSCCGGRDKDKAYTGEEREEDKDRSGDKDKTLTTRQELEQEFDDQPGSVFREIDLHEDSVYRTGISGEYEQGQGDNDGSVEIR</sequence>
<protein>
    <submittedName>
        <fullName evidence="2">Uncharacterized protein</fullName>
    </submittedName>
</protein>
<feature type="compositionally biased region" description="Basic and acidic residues" evidence="1">
    <location>
        <begin position="19"/>
        <end position="51"/>
    </location>
</feature>
<organism evidence="2 3">
    <name type="scientific">Candidatus Megaera venefica</name>
    <dbReference type="NCBI Taxonomy" id="2055910"/>
    <lineage>
        <taxon>Bacteria</taxon>
        <taxon>Pseudomonadati</taxon>
        <taxon>Pseudomonadota</taxon>
        <taxon>Alphaproteobacteria</taxon>
        <taxon>Rickettsiales</taxon>
        <taxon>Rickettsiaceae</taxon>
        <taxon>Candidatus Megaera</taxon>
    </lineage>
</organism>
<gene>
    <name evidence="2" type="ORF">Megvenef_00905</name>
</gene>
<accession>A0ABU5NCM7</accession>
<evidence type="ECO:0000256" key="1">
    <source>
        <dbReference type="SAM" id="MobiDB-lite"/>
    </source>
</evidence>
<dbReference type="RefSeq" id="WP_322776833.1">
    <property type="nucleotide sequence ID" value="NZ_JARJFB010000062.1"/>
</dbReference>
<feature type="region of interest" description="Disordered" evidence="1">
    <location>
        <begin position="77"/>
        <end position="96"/>
    </location>
</feature>
<proteinExistence type="predicted"/>
<comment type="caution">
    <text evidence="2">The sequence shown here is derived from an EMBL/GenBank/DDBJ whole genome shotgun (WGS) entry which is preliminary data.</text>
</comment>
<evidence type="ECO:0000313" key="3">
    <source>
        <dbReference type="Proteomes" id="UP001291687"/>
    </source>
</evidence>
<keyword evidence="3" id="KW-1185">Reference proteome</keyword>
<dbReference type="EMBL" id="JARJFB010000062">
    <property type="protein sequence ID" value="MEA0970936.1"/>
    <property type="molecule type" value="Genomic_DNA"/>
</dbReference>
<feature type="region of interest" description="Disordered" evidence="1">
    <location>
        <begin position="17"/>
        <end position="68"/>
    </location>
</feature>